<dbReference type="EMBL" id="WIUZ02000006">
    <property type="protein sequence ID" value="KAF9786446.1"/>
    <property type="molecule type" value="Genomic_DNA"/>
</dbReference>
<name>A0A9P6HG96_9AGAM</name>
<proteinExistence type="predicted"/>
<feature type="region of interest" description="Disordered" evidence="1">
    <location>
        <begin position="203"/>
        <end position="238"/>
    </location>
</feature>
<organism evidence="2 3">
    <name type="scientific">Thelephora terrestris</name>
    <dbReference type="NCBI Taxonomy" id="56493"/>
    <lineage>
        <taxon>Eukaryota</taxon>
        <taxon>Fungi</taxon>
        <taxon>Dikarya</taxon>
        <taxon>Basidiomycota</taxon>
        <taxon>Agaricomycotina</taxon>
        <taxon>Agaricomycetes</taxon>
        <taxon>Thelephorales</taxon>
        <taxon>Thelephoraceae</taxon>
        <taxon>Thelephora</taxon>
    </lineage>
</organism>
<keyword evidence="3" id="KW-1185">Reference proteome</keyword>
<reference evidence="2" key="2">
    <citation type="submission" date="2020-11" db="EMBL/GenBank/DDBJ databases">
        <authorList>
            <consortium name="DOE Joint Genome Institute"/>
            <person name="Kuo A."/>
            <person name="Miyauchi S."/>
            <person name="Kiss E."/>
            <person name="Drula E."/>
            <person name="Kohler A."/>
            <person name="Sanchez-Garcia M."/>
            <person name="Andreopoulos B."/>
            <person name="Barry K.W."/>
            <person name="Bonito G."/>
            <person name="Buee M."/>
            <person name="Carver A."/>
            <person name="Chen C."/>
            <person name="Cichocki N."/>
            <person name="Clum A."/>
            <person name="Culley D."/>
            <person name="Crous P.W."/>
            <person name="Fauchery L."/>
            <person name="Girlanda M."/>
            <person name="Hayes R."/>
            <person name="Keri Z."/>
            <person name="Labutti K."/>
            <person name="Lipzen A."/>
            <person name="Lombard V."/>
            <person name="Magnuson J."/>
            <person name="Maillard F."/>
            <person name="Morin E."/>
            <person name="Murat C."/>
            <person name="Nolan M."/>
            <person name="Ohm R."/>
            <person name="Pangilinan J."/>
            <person name="Pereira M."/>
            <person name="Perotto S."/>
            <person name="Peter M."/>
            <person name="Riley R."/>
            <person name="Sitrit Y."/>
            <person name="Stielow B."/>
            <person name="Szollosi G."/>
            <person name="Zifcakova L."/>
            <person name="Stursova M."/>
            <person name="Spatafora J.W."/>
            <person name="Tedersoo L."/>
            <person name="Vaario L.-M."/>
            <person name="Yamada A."/>
            <person name="Yan M."/>
            <person name="Wang P."/>
            <person name="Xu J."/>
            <person name="Bruns T."/>
            <person name="Baldrian P."/>
            <person name="Vilgalys R."/>
            <person name="Henrissat B."/>
            <person name="Grigoriev I.V."/>
            <person name="Hibbett D."/>
            <person name="Nagy L.G."/>
            <person name="Martin F.M."/>
        </authorList>
    </citation>
    <scope>NUCLEOTIDE SEQUENCE</scope>
    <source>
        <strain evidence="2">UH-Tt-Lm1</strain>
    </source>
</reference>
<dbReference type="OrthoDB" id="3286149at2759"/>
<dbReference type="AlphaFoldDB" id="A0A9P6HG96"/>
<evidence type="ECO:0000313" key="2">
    <source>
        <dbReference type="EMBL" id="KAF9786446.1"/>
    </source>
</evidence>
<comment type="caution">
    <text evidence="2">The sequence shown here is derived from an EMBL/GenBank/DDBJ whole genome shotgun (WGS) entry which is preliminary data.</text>
</comment>
<protein>
    <submittedName>
        <fullName evidence="2">Uncharacterized protein</fullName>
    </submittedName>
</protein>
<accession>A0A9P6HG96</accession>
<evidence type="ECO:0000313" key="3">
    <source>
        <dbReference type="Proteomes" id="UP000736335"/>
    </source>
</evidence>
<gene>
    <name evidence="2" type="ORF">BJ322DRAFT_1059664</name>
</gene>
<reference evidence="2" key="1">
    <citation type="journal article" date="2020" name="Nat. Commun.">
        <title>Large-scale genome sequencing of mycorrhizal fungi provides insights into the early evolution of symbiotic traits.</title>
        <authorList>
            <person name="Miyauchi S."/>
            <person name="Kiss E."/>
            <person name="Kuo A."/>
            <person name="Drula E."/>
            <person name="Kohler A."/>
            <person name="Sanchez-Garcia M."/>
            <person name="Morin E."/>
            <person name="Andreopoulos B."/>
            <person name="Barry K.W."/>
            <person name="Bonito G."/>
            <person name="Buee M."/>
            <person name="Carver A."/>
            <person name="Chen C."/>
            <person name="Cichocki N."/>
            <person name="Clum A."/>
            <person name="Culley D."/>
            <person name="Crous P.W."/>
            <person name="Fauchery L."/>
            <person name="Girlanda M."/>
            <person name="Hayes R.D."/>
            <person name="Keri Z."/>
            <person name="LaButti K."/>
            <person name="Lipzen A."/>
            <person name="Lombard V."/>
            <person name="Magnuson J."/>
            <person name="Maillard F."/>
            <person name="Murat C."/>
            <person name="Nolan M."/>
            <person name="Ohm R.A."/>
            <person name="Pangilinan J."/>
            <person name="Pereira M.F."/>
            <person name="Perotto S."/>
            <person name="Peter M."/>
            <person name="Pfister S."/>
            <person name="Riley R."/>
            <person name="Sitrit Y."/>
            <person name="Stielow J.B."/>
            <person name="Szollosi G."/>
            <person name="Zifcakova L."/>
            <person name="Stursova M."/>
            <person name="Spatafora J.W."/>
            <person name="Tedersoo L."/>
            <person name="Vaario L.M."/>
            <person name="Yamada A."/>
            <person name="Yan M."/>
            <person name="Wang P."/>
            <person name="Xu J."/>
            <person name="Bruns T."/>
            <person name="Baldrian P."/>
            <person name="Vilgalys R."/>
            <person name="Dunand C."/>
            <person name="Henrissat B."/>
            <person name="Grigoriev I.V."/>
            <person name="Hibbett D."/>
            <person name="Nagy L.G."/>
            <person name="Martin F.M."/>
        </authorList>
    </citation>
    <scope>NUCLEOTIDE SEQUENCE</scope>
    <source>
        <strain evidence="2">UH-Tt-Lm1</strain>
    </source>
</reference>
<sequence>MFVETIVLDEDAEYQTRLVNAITEHTNLARDSVRTISSTSNAVQVAGVISGVARSRDALATSQYAETEPIVRKVTEKLSEISNDLEHRVRPVFKRVADQGQEIMSLKAETMRLEEKLRSVGLEKRQTERHLQDALLAGERLKEISNSTKLAALQKAQETENLSREVARLIKQSFFNGNEIADLKELCDERQIEIERLNELLEASNRPTNGKRRFHETDDNDTRSSPPIRGRSPSSLRPAKRALASNIHVCVINTEGPLPWKKSPTIVFQPGKGHGPSKPNPFRNHSKEIRPTVANISSDLPRRKLFQSDWNLDRLKEIRRKSESSLPFKVDSKGKPLVPVALGSRQRMTSKS</sequence>
<dbReference type="Proteomes" id="UP000736335">
    <property type="component" value="Unassembled WGS sequence"/>
</dbReference>
<feature type="region of interest" description="Disordered" evidence="1">
    <location>
        <begin position="321"/>
        <end position="352"/>
    </location>
</feature>
<evidence type="ECO:0000256" key="1">
    <source>
        <dbReference type="SAM" id="MobiDB-lite"/>
    </source>
</evidence>
<feature type="compositionally biased region" description="Low complexity" evidence="1">
    <location>
        <begin position="223"/>
        <end position="237"/>
    </location>
</feature>